<reference evidence="1 2" key="1">
    <citation type="submission" date="2020-08" db="EMBL/GenBank/DDBJ databases">
        <title>A Genomic Blueprint of the Chicken Gut Microbiome.</title>
        <authorList>
            <person name="Gilroy R."/>
            <person name="Ravi A."/>
            <person name="Getino M."/>
            <person name="Pursley I."/>
            <person name="Horton D.L."/>
            <person name="Alikhan N.-F."/>
            <person name="Baker D."/>
            <person name="Gharbi K."/>
            <person name="Hall N."/>
            <person name="Watson M."/>
            <person name="Adriaenssens E.M."/>
            <person name="Foster-Nyarko E."/>
            <person name="Jarju S."/>
            <person name="Secka A."/>
            <person name="Antonio M."/>
            <person name="Oren A."/>
            <person name="Chaudhuri R."/>
            <person name="La Ragione R.M."/>
            <person name="Hildebrand F."/>
            <person name="Pallen M.J."/>
        </authorList>
    </citation>
    <scope>NUCLEOTIDE SEQUENCE [LARGE SCALE GENOMIC DNA]</scope>
    <source>
        <strain evidence="1 2">Sa2BVA9</strain>
    </source>
</reference>
<organism evidence="1 2">
    <name type="scientific">Paenibacillus gallinarum</name>
    <dbReference type="NCBI Taxonomy" id="2762232"/>
    <lineage>
        <taxon>Bacteria</taxon>
        <taxon>Bacillati</taxon>
        <taxon>Bacillota</taxon>
        <taxon>Bacilli</taxon>
        <taxon>Bacillales</taxon>
        <taxon>Paenibacillaceae</taxon>
        <taxon>Paenibacillus</taxon>
    </lineage>
</organism>
<dbReference type="EMBL" id="JACSQL010000011">
    <property type="protein sequence ID" value="MBD7970245.1"/>
    <property type="molecule type" value="Genomic_DNA"/>
</dbReference>
<protein>
    <submittedName>
        <fullName evidence="1">Uncharacterized protein</fullName>
    </submittedName>
</protein>
<dbReference type="Proteomes" id="UP000608071">
    <property type="component" value="Unassembled WGS sequence"/>
</dbReference>
<keyword evidence="2" id="KW-1185">Reference proteome</keyword>
<dbReference type="RefSeq" id="WP_191803143.1">
    <property type="nucleotide sequence ID" value="NZ_JACSQL010000011.1"/>
</dbReference>
<evidence type="ECO:0000313" key="1">
    <source>
        <dbReference type="EMBL" id="MBD7970245.1"/>
    </source>
</evidence>
<name>A0ABR8T3T0_9BACL</name>
<gene>
    <name evidence="1" type="ORF">H9647_19455</name>
</gene>
<sequence length="104" mass="12005">MITVEASNEVVNELLDIADKHGISYDSYDGVLLDNYIMHNAEIINIGKNNARYIIVEETCLNEWSSGTRLILTNSYDEMMSYETEFKNRISEIEIKYLLSQNMS</sequence>
<proteinExistence type="predicted"/>
<comment type="caution">
    <text evidence="1">The sequence shown here is derived from an EMBL/GenBank/DDBJ whole genome shotgun (WGS) entry which is preliminary data.</text>
</comment>
<evidence type="ECO:0000313" key="2">
    <source>
        <dbReference type="Proteomes" id="UP000608071"/>
    </source>
</evidence>
<accession>A0ABR8T3T0</accession>